<keyword evidence="3" id="KW-0560">Oxidoreductase</keyword>
<feature type="domain" description="Non-haem dioxygenase N-terminal" evidence="6">
    <location>
        <begin position="28"/>
        <end position="133"/>
    </location>
</feature>
<dbReference type="OrthoDB" id="406156at2759"/>
<dbReference type="STRING" id="1036808.A0A0C2ZET2"/>
<evidence type="ECO:0000256" key="3">
    <source>
        <dbReference type="ARBA" id="ARBA00023002"/>
    </source>
</evidence>
<sequence length="364" mass="41228">MVGPTLPPVPHYTAAPPTKANLDYADLSIIDLSKMDSADGRAVLASQVRDAMLTHGFFYVVNHGYSQSQGNRMFDIADVPFSGVSDEEKQLYTGVDEETGWYHAYKLRQSWHIDAGVRDQSEFININRDPSSQGHPEALQPFLPELKEFAHFNHYNVLFPILRLLALSLELPEDAFVNIHRCNGLGEAFVRFFKYYPRSVADEEKTKNVWLKGHTDSGTITILWSQPVAALQILGKDGKWYWVKHIENALVVNAGDGMDFLTGGYYKGTIHRVIQPPPDQRQFTRLGVFYFVMADGDVKLVPFHESPVLQRAGIHPRCDDSTAPTMLEWRRDRANAYGRSKLKPSKENGVEEEIVHGLVVKHYK</sequence>
<dbReference type="GO" id="GO:0046872">
    <property type="term" value="F:metal ion binding"/>
    <property type="evidence" value="ECO:0007669"/>
    <property type="project" value="UniProtKB-KW"/>
</dbReference>
<dbReference type="GO" id="GO:0016491">
    <property type="term" value="F:oxidoreductase activity"/>
    <property type="evidence" value="ECO:0007669"/>
    <property type="project" value="UniProtKB-KW"/>
</dbReference>
<evidence type="ECO:0000256" key="2">
    <source>
        <dbReference type="ARBA" id="ARBA00022723"/>
    </source>
</evidence>
<reference evidence="8" key="2">
    <citation type="submission" date="2015-01" db="EMBL/GenBank/DDBJ databases">
        <title>Evolutionary Origins and Diversification of the Mycorrhizal Mutualists.</title>
        <authorList>
            <consortium name="DOE Joint Genome Institute"/>
            <consortium name="Mycorrhizal Genomics Consortium"/>
            <person name="Kohler A."/>
            <person name="Kuo A."/>
            <person name="Nagy L.G."/>
            <person name="Floudas D."/>
            <person name="Copeland A."/>
            <person name="Barry K.W."/>
            <person name="Cichocki N."/>
            <person name="Veneault-Fourrey C."/>
            <person name="LaButti K."/>
            <person name="Lindquist E.A."/>
            <person name="Lipzen A."/>
            <person name="Lundell T."/>
            <person name="Morin E."/>
            <person name="Murat C."/>
            <person name="Riley R."/>
            <person name="Ohm R."/>
            <person name="Sun H."/>
            <person name="Tunlid A."/>
            <person name="Henrissat B."/>
            <person name="Grigoriev I.V."/>
            <person name="Hibbett D.S."/>
            <person name="Martin F."/>
        </authorList>
    </citation>
    <scope>NUCLEOTIDE SEQUENCE [LARGE SCALE GENOMIC DNA]</scope>
    <source>
        <strain evidence="8">Foug A</strain>
    </source>
</reference>
<evidence type="ECO:0000259" key="6">
    <source>
        <dbReference type="Pfam" id="PF14226"/>
    </source>
</evidence>
<dbReference type="PRINTS" id="PR00682">
    <property type="entry name" value="IPNSYNTHASE"/>
</dbReference>
<organism evidence="7 8">
    <name type="scientific">Scleroderma citrinum Foug A</name>
    <dbReference type="NCBI Taxonomy" id="1036808"/>
    <lineage>
        <taxon>Eukaryota</taxon>
        <taxon>Fungi</taxon>
        <taxon>Dikarya</taxon>
        <taxon>Basidiomycota</taxon>
        <taxon>Agaricomycotina</taxon>
        <taxon>Agaricomycetes</taxon>
        <taxon>Agaricomycetidae</taxon>
        <taxon>Boletales</taxon>
        <taxon>Sclerodermatineae</taxon>
        <taxon>Sclerodermataceae</taxon>
        <taxon>Scleroderma</taxon>
    </lineage>
</organism>
<keyword evidence="8" id="KW-1185">Reference proteome</keyword>
<evidence type="ECO:0008006" key="9">
    <source>
        <dbReference type="Google" id="ProtNLM"/>
    </source>
</evidence>
<accession>A0A0C2ZET2</accession>
<reference evidence="7 8" key="1">
    <citation type="submission" date="2014-04" db="EMBL/GenBank/DDBJ databases">
        <authorList>
            <consortium name="DOE Joint Genome Institute"/>
            <person name="Kuo A."/>
            <person name="Kohler A."/>
            <person name="Nagy L.G."/>
            <person name="Floudas D."/>
            <person name="Copeland A."/>
            <person name="Barry K.W."/>
            <person name="Cichocki N."/>
            <person name="Veneault-Fourrey C."/>
            <person name="LaButti K."/>
            <person name="Lindquist E.A."/>
            <person name="Lipzen A."/>
            <person name="Lundell T."/>
            <person name="Morin E."/>
            <person name="Murat C."/>
            <person name="Sun H."/>
            <person name="Tunlid A."/>
            <person name="Henrissat B."/>
            <person name="Grigoriev I.V."/>
            <person name="Hibbett D.S."/>
            <person name="Martin F."/>
            <person name="Nordberg H.P."/>
            <person name="Cantor M.N."/>
            <person name="Hua S.X."/>
        </authorList>
    </citation>
    <scope>NUCLEOTIDE SEQUENCE [LARGE SCALE GENOMIC DNA]</scope>
    <source>
        <strain evidence="7 8">Foug A</strain>
    </source>
</reference>
<dbReference type="EMBL" id="KN822257">
    <property type="protein sequence ID" value="KIM51442.1"/>
    <property type="molecule type" value="Genomic_DNA"/>
</dbReference>
<dbReference type="Proteomes" id="UP000053989">
    <property type="component" value="Unassembled WGS sequence"/>
</dbReference>
<keyword evidence="2" id="KW-0479">Metal-binding</keyword>
<dbReference type="InterPro" id="IPR044861">
    <property type="entry name" value="IPNS-like_FE2OG_OXY"/>
</dbReference>
<keyword evidence="4" id="KW-0408">Iron</keyword>
<protein>
    <recommendedName>
        <fullName evidence="9">Fe2OG dioxygenase domain-containing protein</fullName>
    </recommendedName>
</protein>
<comment type="similarity">
    <text evidence="1">Belongs to the iron/ascorbate-dependent oxidoreductase family.</text>
</comment>
<evidence type="ECO:0000313" key="8">
    <source>
        <dbReference type="Proteomes" id="UP000053989"/>
    </source>
</evidence>
<name>A0A0C2ZET2_9AGAM</name>
<gene>
    <name evidence="7" type="ORF">SCLCIDRAFT_143255</name>
</gene>
<dbReference type="PANTHER" id="PTHR10209:SF867">
    <property type="entry name" value="2-OXOGLUTARATE (2OG) AND FE(II)-DEPENDENT OXYGENASE SUPERFAMILY PROTEIN"/>
    <property type="match status" value="1"/>
</dbReference>
<dbReference type="InParanoid" id="A0A0C2ZET2"/>
<dbReference type="InterPro" id="IPR027443">
    <property type="entry name" value="IPNS-like_sf"/>
</dbReference>
<dbReference type="InterPro" id="IPR026992">
    <property type="entry name" value="DIOX_N"/>
</dbReference>
<evidence type="ECO:0000259" key="5">
    <source>
        <dbReference type="Pfam" id="PF03171"/>
    </source>
</evidence>
<feature type="domain" description="Isopenicillin N synthase-like Fe(2+) 2OG dioxygenase" evidence="5">
    <location>
        <begin position="193"/>
        <end position="281"/>
    </location>
</feature>
<dbReference type="Pfam" id="PF14226">
    <property type="entry name" value="DIOX_N"/>
    <property type="match status" value="1"/>
</dbReference>
<dbReference type="Pfam" id="PF03171">
    <property type="entry name" value="2OG-FeII_Oxy"/>
    <property type="match status" value="1"/>
</dbReference>
<proteinExistence type="inferred from homology"/>
<dbReference type="AlphaFoldDB" id="A0A0C2ZET2"/>
<evidence type="ECO:0000256" key="1">
    <source>
        <dbReference type="ARBA" id="ARBA00008056"/>
    </source>
</evidence>
<dbReference type="HOGENOM" id="CLU_010119_10_0_1"/>
<dbReference type="Gene3D" id="2.60.120.330">
    <property type="entry name" value="B-lactam Antibiotic, Isopenicillin N Synthase, Chain"/>
    <property type="match status" value="1"/>
</dbReference>
<dbReference type="SUPFAM" id="SSF51197">
    <property type="entry name" value="Clavaminate synthase-like"/>
    <property type="match status" value="1"/>
</dbReference>
<evidence type="ECO:0000313" key="7">
    <source>
        <dbReference type="EMBL" id="KIM51442.1"/>
    </source>
</evidence>
<evidence type="ECO:0000256" key="4">
    <source>
        <dbReference type="ARBA" id="ARBA00023004"/>
    </source>
</evidence>
<dbReference type="PANTHER" id="PTHR10209">
    <property type="entry name" value="OXIDOREDUCTASE, 2OG-FE II OXYGENASE FAMILY PROTEIN"/>
    <property type="match status" value="1"/>
</dbReference>